<keyword evidence="2" id="KW-1185">Reference proteome</keyword>
<accession>A0AA35S7V6</accession>
<proteinExistence type="predicted"/>
<protein>
    <submittedName>
        <fullName evidence="1">Uncharacterized protein</fullName>
    </submittedName>
</protein>
<dbReference type="AlphaFoldDB" id="A0AA35S7V6"/>
<comment type="caution">
    <text evidence="1">The sequence shown here is derived from an EMBL/GenBank/DDBJ whole genome shotgun (WGS) entry which is preliminary data.</text>
</comment>
<evidence type="ECO:0000313" key="2">
    <source>
        <dbReference type="Proteomes" id="UP001174909"/>
    </source>
</evidence>
<sequence length="74" mass="8121">MSSLSLCAIPYSPTGASVGDIYEHAGKDRIGLPSQTLVLSKGTQQLVPRRALQTVWPEWHPPWKLMRVLSGHLG</sequence>
<name>A0AA35S7V6_GEOBA</name>
<dbReference type="Proteomes" id="UP001174909">
    <property type="component" value="Unassembled WGS sequence"/>
</dbReference>
<evidence type="ECO:0000313" key="1">
    <source>
        <dbReference type="EMBL" id="CAI8025070.1"/>
    </source>
</evidence>
<reference evidence="1" key="1">
    <citation type="submission" date="2023-03" db="EMBL/GenBank/DDBJ databases">
        <authorList>
            <person name="Steffen K."/>
            <person name="Cardenas P."/>
        </authorList>
    </citation>
    <scope>NUCLEOTIDE SEQUENCE</scope>
</reference>
<gene>
    <name evidence="1" type="ORF">GBAR_LOCUS14503</name>
</gene>
<organism evidence="1 2">
    <name type="scientific">Geodia barretti</name>
    <name type="common">Barrett's horny sponge</name>
    <dbReference type="NCBI Taxonomy" id="519541"/>
    <lineage>
        <taxon>Eukaryota</taxon>
        <taxon>Metazoa</taxon>
        <taxon>Porifera</taxon>
        <taxon>Demospongiae</taxon>
        <taxon>Heteroscleromorpha</taxon>
        <taxon>Tetractinellida</taxon>
        <taxon>Astrophorina</taxon>
        <taxon>Geodiidae</taxon>
        <taxon>Geodia</taxon>
    </lineage>
</organism>
<dbReference type="EMBL" id="CASHTH010002116">
    <property type="protein sequence ID" value="CAI8025070.1"/>
    <property type="molecule type" value="Genomic_DNA"/>
</dbReference>